<evidence type="ECO:0000313" key="11">
    <source>
        <dbReference type="Proteomes" id="UP000198669"/>
    </source>
</evidence>
<dbReference type="Proteomes" id="UP000198669">
    <property type="component" value="Unassembled WGS sequence"/>
</dbReference>
<dbReference type="EMBL" id="RJJG01000001">
    <property type="protein sequence ID" value="RNI10912.1"/>
    <property type="molecule type" value="Genomic_DNA"/>
</dbReference>
<dbReference type="SUPFAM" id="SSF88697">
    <property type="entry name" value="PUA domain-like"/>
    <property type="match status" value="1"/>
</dbReference>
<evidence type="ECO:0000256" key="5">
    <source>
        <dbReference type="SAM" id="MobiDB-lite"/>
    </source>
</evidence>
<evidence type="ECO:0000313" key="9">
    <source>
        <dbReference type="EMBL" id="SDV99716.1"/>
    </source>
</evidence>
<keyword evidence="3" id="KW-0238">DNA-binding</keyword>
<dbReference type="InterPro" id="IPR007374">
    <property type="entry name" value="ASCH_domain"/>
</dbReference>
<keyword evidence="2" id="KW-0680">Restriction system</keyword>
<organism evidence="7 10">
    <name type="scientific">Methanohalophilus halophilus</name>
    <dbReference type="NCBI Taxonomy" id="2177"/>
    <lineage>
        <taxon>Archaea</taxon>
        <taxon>Methanobacteriati</taxon>
        <taxon>Methanobacteriota</taxon>
        <taxon>Stenosarchaea group</taxon>
        <taxon>Methanomicrobia</taxon>
        <taxon>Methanosarcinales</taxon>
        <taxon>Methanosarcinaceae</taxon>
        <taxon>Methanohalophilus</taxon>
    </lineage>
</organism>
<keyword evidence="10" id="KW-1185">Reference proteome</keyword>
<evidence type="ECO:0000313" key="10">
    <source>
        <dbReference type="Proteomes" id="UP000186879"/>
    </source>
</evidence>
<dbReference type="REBASE" id="173842">
    <property type="entry name" value="S.Mha7982ORF1135P"/>
</dbReference>
<evidence type="ECO:0000256" key="3">
    <source>
        <dbReference type="ARBA" id="ARBA00023125"/>
    </source>
</evidence>
<dbReference type="STRING" id="2177.BHR79_01130"/>
<reference evidence="9 11" key="2">
    <citation type="submission" date="2016-10" db="EMBL/GenBank/DDBJ databases">
        <authorList>
            <person name="de Groot N.N."/>
        </authorList>
    </citation>
    <scope>NUCLEOTIDE SEQUENCE [LARGE SCALE GENOMIC DNA]</scope>
    <source>
        <strain evidence="9 11">Z-7982</strain>
    </source>
</reference>
<dbReference type="KEGG" id="mhaz:BHR79_01130"/>
<dbReference type="Proteomes" id="UP000186879">
    <property type="component" value="Chromosome"/>
</dbReference>
<dbReference type="PANTHER" id="PTHR43140:SF1">
    <property type="entry name" value="TYPE I RESTRICTION ENZYME ECOKI SPECIFICITY SUBUNIT"/>
    <property type="match status" value="1"/>
</dbReference>
<dbReference type="InterPro" id="IPR051212">
    <property type="entry name" value="Type-I_RE_S_subunit"/>
</dbReference>
<reference evidence="7 10" key="1">
    <citation type="submission" date="2016-10" db="EMBL/GenBank/DDBJ databases">
        <title>Methanohalophilus halophilus.</title>
        <authorList>
            <person name="L'haridon S."/>
        </authorList>
    </citation>
    <scope>NUCLEOTIDE SEQUENCE [LARGE SCALE GENOMIC DNA]</scope>
    <source>
        <strain evidence="7 10">Z-7982</strain>
    </source>
</reference>
<evidence type="ECO:0000256" key="1">
    <source>
        <dbReference type="ARBA" id="ARBA00010923"/>
    </source>
</evidence>
<name>A0A1L3Q0D7_9EURY</name>
<dbReference type="Gene3D" id="3.90.220.20">
    <property type="entry name" value="DNA methylase specificity domains"/>
    <property type="match status" value="2"/>
</dbReference>
<feature type="domain" description="ASCH" evidence="6">
    <location>
        <begin position="5"/>
        <end position="99"/>
    </location>
</feature>
<dbReference type="SUPFAM" id="SSF116734">
    <property type="entry name" value="DNA methylase specificity domain"/>
    <property type="match status" value="2"/>
</dbReference>
<evidence type="ECO:0000313" key="8">
    <source>
        <dbReference type="EMBL" id="RNI10912.1"/>
    </source>
</evidence>
<comment type="similarity">
    <text evidence="1">Belongs to the type-I restriction system S methylase family.</text>
</comment>
<evidence type="ECO:0000256" key="4">
    <source>
        <dbReference type="SAM" id="Coils"/>
    </source>
</evidence>
<sequence length="661" mass="76497">MNVLLSIKPEYVDEILKGKKKFEFRKSIFKRRDITKVFIYSSSPVKKIVASFEIAGIIEDYPENIWDQCHEYGGITKNDFFDYFSNTQIGYAIKICNLHEFSKPIDPYLLKKDFRPPQSYYYLPLDYFRDYEPVLMESGNEYRTEMDSKLDTQKNMLNKNILKFEEKYGWKTVRLGDFAIYKKGKKPKKQQSEGSDVFKYPYINIRAFDKGEIKYYTDGENCVICEEDDLVMVWDGSRSGYVGKAIKGALGSTLMRLKIQATENKFAYYFLKSKYLEINTRTKGTGTPHVDPAILWNYQFPLPPLPEQRAIVSKIEQLFSELDNGIANLKKAQEQLKVYRQAVLKKAFEGELTREWRQQQTDLPDAEELLEQIRKEREESYNRKLDEWKAAVKEWEDGGKKEKKPSKPKMSKENNLLSESKISNLSNLPKKWTWTKIKEISIVGTGITPLKKRRDFYENGTIPWITSGALNKSYVNLPSGYVTETALNETNLKIYPKHTLLVALYGEGKTRGKCSELLIEATTNQAIAAIVQEGTEEKIRPYLRWFLMKNYDEIRLKSSGGVQPNLNLGIIENTFVPLCHLNEQQAIVSEIETRLSVCDKVEQDIEENLEKAEALRQSILKKAFEGKLLNQQELEEVHNAPDWEPAEVLLEKVQAEIAGAK</sequence>
<dbReference type="AlphaFoldDB" id="A0A1L3Q0D7"/>
<dbReference type="InterPro" id="IPR044946">
    <property type="entry name" value="Restrct_endonuc_typeI_TRD_sf"/>
</dbReference>
<evidence type="ECO:0000256" key="2">
    <source>
        <dbReference type="ARBA" id="ARBA00022747"/>
    </source>
</evidence>
<dbReference type="GeneID" id="30582316"/>
<dbReference type="EMBL" id="FNMU01000001">
    <property type="protein sequence ID" value="SDV99716.1"/>
    <property type="molecule type" value="Genomic_DNA"/>
</dbReference>
<proteinExistence type="inferred from homology"/>
<evidence type="ECO:0000259" key="6">
    <source>
        <dbReference type="SMART" id="SM01022"/>
    </source>
</evidence>
<dbReference type="GO" id="GO:0009307">
    <property type="term" value="P:DNA restriction-modification system"/>
    <property type="evidence" value="ECO:0007669"/>
    <property type="project" value="UniProtKB-KW"/>
</dbReference>
<dbReference type="CDD" id="cd17263">
    <property type="entry name" value="RMtype1_S_AbaB8300I-TRD1-CR1_like"/>
    <property type="match status" value="1"/>
</dbReference>
<protein>
    <submittedName>
        <fullName evidence="9">Type I restriction enzyme, S subunit</fullName>
    </submittedName>
</protein>
<dbReference type="EMBL" id="CP017921">
    <property type="protein sequence ID" value="APH38221.1"/>
    <property type="molecule type" value="Genomic_DNA"/>
</dbReference>
<dbReference type="GO" id="GO:0003677">
    <property type="term" value="F:DNA binding"/>
    <property type="evidence" value="ECO:0007669"/>
    <property type="project" value="UniProtKB-KW"/>
</dbReference>
<gene>
    <name evidence="7" type="ORF">BHR79_01130</name>
    <name evidence="8" type="ORF">EFE40_01660</name>
    <name evidence="9" type="ORF">SAMN04515625_0046</name>
</gene>
<dbReference type="SMART" id="SM01022">
    <property type="entry name" value="ASCH"/>
    <property type="match status" value="1"/>
</dbReference>
<dbReference type="Proteomes" id="UP000267921">
    <property type="component" value="Unassembled WGS sequence"/>
</dbReference>
<accession>A0A1L3Q0D7</accession>
<dbReference type="Gene3D" id="2.30.130.30">
    <property type="entry name" value="Hypothetical protein"/>
    <property type="match status" value="1"/>
</dbReference>
<evidence type="ECO:0000313" key="12">
    <source>
        <dbReference type="Proteomes" id="UP000267921"/>
    </source>
</evidence>
<dbReference type="RefSeq" id="WP_072560444.1">
    <property type="nucleotide sequence ID" value="NZ_CP017921.1"/>
</dbReference>
<evidence type="ECO:0000313" key="7">
    <source>
        <dbReference type="EMBL" id="APH38221.1"/>
    </source>
</evidence>
<dbReference type="PANTHER" id="PTHR43140">
    <property type="entry name" value="TYPE-1 RESTRICTION ENZYME ECOKI SPECIFICITY PROTEIN"/>
    <property type="match status" value="1"/>
</dbReference>
<dbReference type="InterPro" id="IPR015947">
    <property type="entry name" value="PUA-like_sf"/>
</dbReference>
<dbReference type="Pfam" id="PF01420">
    <property type="entry name" value="Methylase_S"/>
    <property type="match status" value="2"/>
</dbReference>
<reference evidence="8 12" key="3">
    <citation type="submission" date="2018-10" db="EMBL/GenBank/DDBJ databases">
        <title>Cultivation of a novel Methanohalophilus strain from Kebrit Deep of the Red Sea and a genomic comparison of members of the genus Methanohalophilus.</title>
        <authorList>
            <person name="Guan Y."/>
            <person name="Ngugi D.K."/>
            <person name="Stingl U."/>
        </authorList>
    </citation>
    <scope>NUCLEOTIDE SEQUENCE [LARGE SCALE GENOMIC DNA]</scope>
    <source>
        <strain evidence="8 12">DSM 3094</strain>
    </source>
</reference>
<feature type="coiled-coil region" evidence="4">
    <location>
        <begin position="315"/>
        <end position="383"/>
    </location>
</feature>
<dbReference type="OrthoDB" id="84651at2157"/>
<keyword evidence="4" id="KW-0175">Coiled coil</keyword>
<feature type="region of interest" description="Disordered" evidence="5">
    <location>
        <begin position="396"/>
        <end position="418"/>
    </location>
</feature>
<dbReference type="InterPro" id="IPR000055">
    <property type="entry name" value="Restrct_endonuc_typeI_TRD"/>
</dbReference>